<dbReference type="UniPathway" id="UPA00053">
    <property type="reaction ID" value="UER00089"/>
</dbReference>
<dbReference type="InterPro" id="IPR006264">
    <property type="entry name" value="EPSP_synthase"/>
</dbReference>
<comment type="subcellular location">
    <subcellularLocation>
        <location evidence="8">Cytoplasm</location>
    </subcellularLocation>
</comment>
<feature type="binding site" evidence="8">
    <location>
        <position position="29"/>
    </location>
    <ligand>
        <name>3-phosphoshikimate</name>
        <dbReference type="ChEBI" id="CHEBI:145989"/>
    </ligand>
</feature>
<feature type="binding site" evidence="8">
    <location>
        <position position="328"/>
    </location>
    <ligand>
        <name>3-phosphoshikimate</name>
        <dbReference type="ChEBI" id="CHEBI:145989"/>
    </ligand>
</feature>
<dbReference type="Pfam" id="PF00275">
    <property type="entry name" value="EPSP_synthase"/>
    <property type="match status" value="1"/>
</dbReference>
<dbReference type="InterPro" id="IPR036968">
    <property type="entry name" value="Enolpyruvate_Tfrase_sf"/>
</dbReference>
<evidence type="ECO:0000259" key="9">
    <source>
        <dbReference type="Pfam" id="PF00275"/>
    </source>
</evidence>
<evidence type="ECO:0000256" key="2">
    <source>
        <dbReference type="ARBA" id="ARBA00009948"/>
    </source>
</evidence>
<evidence type="ECO:0000256" key="1">
    <source>
        <dbReference type="ARBA" id="ARBA00004811"/>
    </source>
</evidence>
<dbReference type="InterPro" id="IPR001986">
    <property type="entry name" value="Enolpyruvate_Tfrase_dom"/>
</dbReference>
<dbReference type="HAMAP" id="MF_00210">
    <property type="entry name" value="EPSP_synth"/>
    <property type="match status" value="1"/>
</dbReference>
<reference evidence="10 11" key="1">
    <citation type="submission" date="2019-04" db="EMBL/GenBank/DDBJ databases">
        <title>Microbes associate with the intestines of laboratory mice.</title>
        <authorList>
            <person name="Navarre W."/>
            <person name="Wong E."/>
            <person name="Huang K.C."/>
            <person name="Tropini C."/>
            <person name="Ng K."/>
            <person name="Yu B."/>
        </authorList>
    </citation>
    <scope>NUCLEOTIDE SEQUENCE [LARGE SCALE GENOMIC DNA]</scope>
    <source>
        <strain evidence="10 11">NM80_B27</strain>
    </source>
</reference>
<feature type="binding site" evidence="8">
    <location>
        <position position="181"/>
    </location>
    <ligand>
        <name>phosphoenolpyruvate</name>
        <dbReference type="ChEBI" id="CHEBI:58702"/>
    </ligand>
</feature>
<dbReference type="GO" id="GO:0005737">
    <property type="term" value="C:cytoplasm"/>
    <property type="evidence" value="ECO:0007669"/>
    <property type="project" value="UniProtKB-SubCell"/>
</dbReference>
<feature type="binding site" evidence="8">
    <location>
        <position position="359"/>
    </location>
    <ligand>
        <name>phosphoenolpyruvate</name>
        <dbReference type="ChEBI" id="CHEBI:58702"/>
    </ligand>
</feature>
<evidence type="ECO:0000256" key="8">
    <source>
        <dbReference type="HAMAP-Rule" id="MF_00210"/>
    </source>
</evidence>
<feature type="binding site" evidence="8">
    <location>
        <position position="106"/>
    </location>
    <ligand>
        <name>phosphoenolpyruvate</name>
        <dbReference type="ChEBI" id="CHEBI:58702"/>
    </ligand>
</feature>
<accession>A0A4S4FZY8</accession>
<dbReference type="SUPFAM" id="SSF55205">
    <property type="entry name" value="EPT/RTPC-like"/>
    <property type="match status" value="1"/>
</dbReference>
<dbReference type="Proteomes" id="UP000308978">
    <property type="component" value="Unassembled WGS sequence"/>
</dbReference>
<sequence length="444" mass="46425">MSTENLPPYTTIEPLGGPLTGACHVPGDKSISHRAVLFAAMAEGTSHLTGVLDSEDVRASIRAVEALGAVVALDRQSDGTLAGTVTGWGAEGPQQPDAPIDCGNSGTTARLLMGIVAPWDIAVAITGDASLQKRPMRRIVAPLAKMGATFEPESPEHLPITVHGTRRLRAIEYASPMASAQLKTAVLLAGTFAEGATTVTEPAPSRNHTELMLPEFNVPTTAGTRVAGVEGPAEMLASDVVVPGDPSSAAFIAAAALLTPGSSVAIENVSLNPARIGFVRTLERMGADIEETYGGAEGKEPRGTLRVRFTPTLRGCEVPSQHIASVIDEIPVLALVAAHARGITVFHEVGELRVKESDRLAAIIEGLAQLGVDAWEEGDDLLIEGNPDLTVPEGLVFNSHGDHRLAMTWALVGACGSVPVNVTDFTCVAVSYPDFLADLKELVR</sequence>
<feature type="binding site" evidence="8">
    <location>
        <position position="29"/>
    </location>
    <ligand>
        <name>phosphoenolpyruvate</name>
        <dbReference type="ChEBI" id="CHEBI:58702"/>
    </ligand>
</feature>
<dbReference type="PIRSF" id="PIRSF000505">
    <property type="entry name" value="EPSPS"/>
    <property type="match status" value="1"/>
</dbReference>
<keyword evidence="3 8" id="KW-0963">Cytoplasm</keyword>
<dbReference type="InterPro" id="IPR013792">
    <property type="entry name" value="RNA3'P_cycl/enolpyr_Trfase_a/b"/>
</dbReference>
<comment type="subunit">
    <text evidence="8">Monomer.</text>
</comment>
<feature type="binding site" evidence="8">
    <location>
        <position position="355"/>
    </location>
    <ligand>
        <name>3-phosphoshikimate</name>
        <dbReference type="ChEBI" id="CHEBI:145989"/>
    </ligand>
</feature>
<feature type="binding site" evidence="8">
    <location>
        <position position="34"/>
    </location>
    <ligand>
        <name>3-phosphoshikimate</name>
        <dbReference type="ChEBI" id="CHEBI:145989"/>
    </ligand>
</feature>
<dbReference type="InterPro" id="IPR023193">
    <property type="entry name" value="EPSP_synthase_CS"/>
</dbReference>
<comment type="pathway">
    <text evidence="1 8">Metabolic intermediate biosynthesis; chorismate biosynthesis; chorismate from D-erythrose 4-phosphate and phosphoenolpyruvate: step 6/7.</text>
</comment>
<dbReference type="EMBL" id="SSTJ01000012">
    <property type="protein sequence ID" value="THG36720.1"/>
    <property type="molecule type" value="Genomic_DNA"/>
</dbReference>
<dbReference type="RefSeq" id="WP_136435231.1">
    <property type="nucleotide sequence ID" value="NZ_SSTJ01000012.1"/>
</dbReference>
<feature type="binding site" evidence="8">
    <location>
        <position position="134"/>
    </location>
    <ligand>
        <name>phosphoenolpyruvate</name>
        <dbReference type="ChEBI" id="CHEBI:58702"/>
    </ligand>
</feature>
<evidence type="ECO:0000256" key="3">
    <source>
        <dbReference type="ARBA" id="ARBA00022490"/>
    </source>
</evidence>
<dbReference type="Gene3D" id="3.65.10.10">
    <property type="entry name" value="Enolpyruvate transferase domain"/>
    <property type="match status" value="2"/>
</dbReference>
<evidence type="ECO:0000313" key="11">
    <source>
        <dbReference type="Proteomes" id="UP000308978"/>
    </source>
</evidence>
<feature type="domain" description="Enolpyruvate transferase" evidence="9">
    <location>
        <begin position="17"/>
        <end position="438"/>
    </location>
</feature>
<evidence type="ECO:0000256" key="5">
    <source>
        <dbReference type="ARBA" id="ARBA00022679"/>
    </source>
</evidence>
<dbReference type="PROSITE" id="PS00885">
    <property type="entry name" value="EPSP_SYNTHASE_2"/>
    <property type="match status" value="1"/>
</dbReference>
<dbReference type="EC" id="2.5.1.19" evidence="8"/>
<feature type="binding site" evidence="8">
    <location>
        <position position="181"/>
    </location>
    <ligand>
        <name>3-phosphoshikimate</name>
        <dbReference type="ChEBI" id="CHEBI:145989"/>
    </ligand>
</feature>
<protein>
    <recommendedName>
        <fullName evidence="8">3-phosphoshikimate 1-carboxyvinyltransferase</fullName>
        <ecNumber evidence="8">2.5.1.19</ecNumber>
    </recommendedName>
    <alternativeName>
        <fullName evidence="8">5-enolpyruvylshikimate-3-phosphate synthase</fullName>
        <shortName evidence="8">EPSP synthase</shortName>
        <shortName evidence="8">EPSPS</shortName>
    </alternativeName>
</protein>
<gene>
    <name evidence="8 10" type="primary">aroA</name>
    <name evidence="10" type="ORF">E5986_08970</name>
</gene>
<dbReference type="NCBIfam" id="TIGR01356">
    <property type="entry name" value="aroA"/>
    <property type="match status" value="1"/>
</dbReference>
<organism evidence="10 11">
    <name type="scientific">Adlercreutzia caecimuris</name>
    <dbReference type="NCBI Taxonomy" id="671266"/>
    <lineage>
        <taxon>Bacteria</taxon>
        <taxon>Bacillati</taxon>
        <taxon>Actinomycetota</taxon>
        <taxon>Coriobacteriia</taxon>
        <taxon>Eggerthellales</taxon>
        <taxon>Eggerthellaceae</taxon>
        <taxon>Adlercreutzia</taxon>
    </lineage>
</organism>
<dbReference type="CDD" id="cd01556">
    <property type="entry name" value="EPSP_synthase"/>
    <property type="match status" value="1"/>
</dbReference>
<comment type="caution">
    <text evidence="10">The sequence shown here is derived from an EMBL/GenBank/DDBJ whole genome shotgun (WGS) entry which is preliminary data.</text>
</comment>
<evidence type="ECO:0000256" key="6">
    <source>
        <dbReference type="ARBA" id="ARBA00023141"/>
    </source>
</evidence>
<dbReference type="GO" id="GO:0009073">
    <property type="term" value="P:aromatic amino acid family biosynthetic process"/>
    <property type="evidence" value="ECO:0007669"/>
    <property type="project" value="UniProtKB-KW"/>
</dbReference>
<feature type="binding site" evidence="8">
    <location>
        <position position="404"/>
    </location>
    <ligand>
        <name>phosphoenolpyruvate</name>
        <dbReference type="ChEBI" id="CHEBI:58702"/>
    </ligand>
</feature>
<dbReference type="GO" id="GO:0008652">
    <property type="term" value="P:amino acid biosynthetic process"/>
    <property type="evidence" value="ECO:0007669"/>
    <property type="project" value="UniProtKB-KW"/>
</dbReference>
<feature type="binding site" evidence="8">
    <location>
        <position position="30"/>
    </location>
    <ligand>
        <name>3-phosphoshikimate</name>
        <dbReference type="ChEBI" id="CHEBI:145989"/>
    </ligand>
</feature>
<keyword evidence="4 8" id="KW-0028">Amino-acid biosynthesis</keyword>
<comment type="caution">
    <text evidence="8">Lacks conserved residue(s) required for the propagation of feature annotation.</text>
</comment>
<dbReference type="FunFam" id="3.65.10.10:FF:000005">
    <property type="entry name" value="3-phosphoshikimate 1-carboxyvinyltransferase"/>
    <property type="match status" value="1"/>
</dbReference>
<dbReference type="GO" id="GO:0009423">
    <property type="term" value="P:chorismate biosynthetic process"/>
    <property type="evidence" value="ECO:0007669"/>
    <property type="project" value="UniProtKB-UniRule"/>
</dbReference>
<evidence type="ECO:0000313" key="10">
    <source>
        <dbReference type="EMBL" id="THG36720.1"/>
    </source>
</evidence>
<dbReference type="GO" id="GO:0003866">
    <property type="term" value="F:3-phosphoshikimate 1-carboxyvinyltransferase activity"/>
    <property type="evidence" value="ECO:0007669"/>
    <property type="project" value="UniProtKB-UniRule"/>
</dbReference>
<dbReference type="PROSITE" id="PS00104">
    <property type="entry name" value="EPSP_SYNTHASE_1"/>
    <property type="match status" value="1"/>
</dbReference>
<dbReference type="AlphaFoldDB" id="A0A4S4FZY8"/>
<proteinExistence type="inferred from homology"/>
<feature type="binding site" evidence="8">
    <location>
        <position position="179"/>
    </location>
    <ligand>
        <name>3-phosphoshikimate</name>
        <dbReference type="ChEBI" id="CHEBI:145989"/>
    </ligand>
</feature>
<comment type="function">
    <text evidence="8">Catalyzes the transfer of the enolpyruvyl moiety of phosphoenolpyruvate (PEP) to the 5-hydroxyl of shikimate-3-phosphate (S3P) to produce enolpyruvyl shikimate-3-phosphate and inorganic phosphate.</text>
</comment>
<keyword evidence="6 8" id="KW-0057">Aromatic amino acid biosynthesis</keyword>
<keyword evidence="5 8" id="KW-0808">Transferase</keyword>
<feature type="active site" description="Proton acceptor" evidence="8">
    <location>
        <position position="328"/>
    </location>
</feature>
<evidence type="ECO:0000256" key="7">
    <source>
        <dbReference type="ARBA" id="ARBA00044633"/>
    </source>
</evidence>
<dbReference type="PANTHER" id="PTHR21090:SF5">
    <property type="entry name" value="PENTAFUNCTIONAL AROM POLYPEPTIDE"/>
    <property type="match status" value="1"/>
</dbReference>
<comment type="similarity">
    <text evidence="2 8">Belongs to the EPSP synthase family.</text>
</comment>
<comment type="catalytic activity">
    <reaction evidence="7">
        <text>3-phosphoshikimate + phosphoenolpyruvate = 5-O-(1-carboxyvinyl)-3-phosphoshikimate + phosphate</text>
        <dbReference type="Rhea" id="RHEA:21256"/>
        <dbReference type="ChEBI" id="CHEBI:43474"/>
        <dbReference type="ChEBI" id="CHEBI:57701"/>
        <dbReference type="ChEBI" id="CHEBI:58702"/>
        <dbReference type="ChEBI" id="CHEBI:145989"/>
        <dbReference type="EC" id="2.5.1.19"/>
    </reaction>
    <physiologicalReaction direction="left-to-right" evidence="7">
        <dbReference type="Rhea" id="RHEA:21257"/>
    </physiologicalReaction>
</comment>
<name>A0A4S4FZY8_9ACTN</name>
<dbReference type="PANTHER" id="PTHR21090">
    <property type="entry name" value="AROM/DEHYDROQUINATE SYNTHASE"/>
    <property type="match status" value="1"/>
</dbReference>
<evidence type="ECO:0000256" key="4">
    <source>
        <dbReference type="ARBA" id="ARBA00022605"/>
    </source>
</evidence>